<keyword evidence="13" id="KW-0539">Nucleus</keyword>
<dbReference type="Pfam" id="PF06465">
    <property type="entry name" value="DUF1087"/>
    <property type="match status" value="1"/>
</dbReference>
<dbReference type="SMART" id="SM00490">
    <property type="entry name" value="HELICc"/>
    <property type="match status" value="1"/>
</dbReference>
<dbReference type="SMART" id="SM01146">
    <property type="entry name" value="DUF1086"/>
    <property type="match status" value="1"/>
</dbReference>
<dbReference type="PANTHER" id="PTHR45623">
    <property type="entry name" value="CHROMODOMAIN-HELICASE-DNA-BINDING PROTEIN 3-RELATED-RELATED"/>
    <property type="match status" value="1"/>
</dbReference>
<feature type="region of interest" description="Disordered" evidence="14">
    <location>
        <begin position="1428"/>
        <end position="1502"/>
    </location>
</feature>
<feature type="compositionally biased region" description="Acidic residues" evidence="14">
    <location>
        <begin position="31"/>
        <end position="49"/>
    </location>
</feature>
<dbReference type="SUPFAM" id="SSF52540">
    <property type="entry name" value="P-loop containing nucleoside triphosphate hydrolases"/>
    <property type="match status" value="2"/>
</dbReference>
<dbReference type="InterPro" id="IPR011011">
    <property type="entry name" value="Znf_FYVE_PHD"/>
</dbReference>
<feature type="region of interest" description="Disordered" evidence="14">
    <location>
        <begin position="1151"/>
        <end position="1170"/>
    </location>
</feature>
<dbReference type="GO" id="GO:0042393">
    <property type="term" value="F:histone binding"/>
    <property type="evidence" value="ECO:0000318"/>
    <property type="project" value="GO_Central"/>
</dbReference>
<keyword evidence="2" id="KW-0597">Phosphoprotein</keyword>
<dbReference type="SUPFAM" id="SSF54160">
    <property type="entry name" value="Chromo domain-like"/>
    <property type="match status" value="2"/>
</dbReference>
<dbReference type="GO" id="GO:0005634">
    <property type="term" value="C:nucleus"/>
    <property type="evidence" value="ECO:0000318"/>
    <property type="project" value="GO_Central"/>
</dbReference>
<feature type="region of interest" description="Disordered" evidence="14">
    <location>
        <begin position="1114"/>
        <end position="1134"/>
    </location>
</feature>
<dbReference type="InterPro" id="IPR019786">
    <property type="entry name" value="Zinc_finger_PHD-type_CS"/>
</dbReference>
<dbReference type="InterPro" id="IPR016197">
    <property type="entry name" value="Chromo-like_dom_sf"/>
</dbReference>
<keyword evidence="4" id="KW-0677">Repeat</keyword>
<feature type="region of interest" description="Disordered" evidence="14">
    <location>
        <begin position="1776"/>
        <end position="1830"/>
    </location>
</feature>
<dbReference type="SMART" id="SM00487">
    <property type="entry name" value="DEXDc"/>
    <property type="match status" value="1"/>
</dbReference>
<dbReference type="FunFam" id="3.30.40.10:FF:000001">
    <property type="entry name" value="chromodomain-helicase-DNA-binding protein 3 isoform X1"/>
    <property type="match status" value="1"/>
</dbReference>
<feature type="region of interest" description="Disordered" evidence="14">
    <location>
        <begin position="1"/>
        <end position="81"/>
    </location>
</feature>
<keyword evidence="6" id="KW-0863">Zinc-finger</keyword>
<dbReference type="Pfam" id="PF00271">
    <property type="entry name" value="Helicase_C"/>
    <property type="match status" value="1"/>
</dbReference>
<keyword evidence="12" id="KW-0804">Transcription</keyword>
<dbReference type="InterPro" id="IPR049730">
    <property type="entry name" value="SNF2/RAD54-like_C"/>
</dbReference>
<keyword evidence="3" id="KW-0479">Metal-binding</keyword>
<evidence type="ECO:0000256" key="12">
    <source>
        <dbReference type="ARBA" id="ARBA00023163"/>
    </source>
</evidence>
<proteinExistence type="predicted"/>
<feature type="compositionally biased region" description="Basic and acidic residues" evidence="14">
    <location>
        <begin position="156"/>
        <end position="166"/>
    </location>
</feature>
<accession>A0A2A6D437</accession>
<sequence length="1830" mass="209570">MAEEADNPQLSEHESGDDSMQEDSMVAPNQDGEEGDDVEMEEGEGEDEASSSKPRKGKKGKKGKKKGKKEVGPDPNITSSADLCEYYELEDADANLEDEDYTTITTLKAFTNRVRPTLQTANPKANSTKLLPIIQAKYREFQEEQAATGRTPAKKTPREKEKKEKTVAPIKIRISSRGKKKRGSGDEDDSDQEFEHLLKERDAQLDKEEEEKEEKRAQRAAQRAASKKAQLEKVAEARKAKKAAKKGDEDEEDHQDYCEVCQQGGEIILCDTCPRAYHMVCIDPDMEEAPEGIWSCPHCEKNGPPPVEEDPKKGNMEHCRVCKEDGGLLLCDRCPSSFHAYCCSPPLEEIPEGEWACPRCTCSLPEDKQKIDKILSWRWLVVPYPDPEPEKEGDEIPLKPTKKMAPRKERELFVKWKYRSYWHCEWLNEMIVDVFLPQTLRMYWRKYDPECPPEVDDGSNEDMETGKIDGREKEDDPHNLEERYFRYGIKPEWMMVQRIINHAAFGKNQFDYLVKWKELVYQDATWERDDMDIPGYEDAILKYWMHRNKSVGDIIPKSIRKRLDAKREKEGLPPFDSFSEKDSKKRDKPTCDLRKKYEEQPDYLGDNGGKLHAYQLEGINWLRHCFSNGTDAILADEMGLGKTIQSSTFLYTLMKENQSKGPFLVAAPLSTLINWERELEFWCPDFYVVTYIGDKESRAVIREHEFSFFEDAVKAGPKATRLKGDRPVKFHVLLTSYELINMDKAILSSIPWSALVVDEAHRLKNNQSLFFRTLREFNINYRLLLTGTPLQNNLEELFHLLNFLSPDRFYDLESFTHEFAEISKEDQIQKLHSLLGPHMLRRLKSDVLTGMPSKSELIVRIDLAALQKKYYKNILTRNFDALSVKSGGSQMSLLNIIMELKKCCNHPYLFPKAGMEAPTDEKGRYEINALVKSCGKLVLLQKMMRKLKDGGHRVLIFSQMTRMLDVLEDFCEGEQYKYERIDGGITGQSRQDAIDRFNAHGAQQFVFLLSTRAGGLGINLATADTVIIYDSDWNPHNDIQAFSRAHRIGQQNKVMIYRFVTRNSVEERITSVAKKKMLLTHLVVRAGIGQKGPSMSKTELDDVLRWGTEELFKDEVEEKKEEEGEGDGKKKANEHEIVWDDDAVDALLDRTRGEEVKKEGEGGEGKEKKDWTNEYLSSFKVATYTTKEAEDEVEEEEEEREVIKQDAGVADPDYWEKLLRHHYEQDQETTAQKLGKGKRVRKQVNYAAENMGQSDWNTQNNDEDYSMESGEEALSEGHGSEDGDFDGEKKKRRERADEKLPPLLSKVNGQLEVLGFNPRQRRAFYNAVMRWGMPPADAYQSQWLVRDLKGKSERAFKAYSSLFMRHLCEPGADAQETFNDGVPREGLNRQHVLTRIGIMSLIRKKVQEFEAVNGEWSVPEMKDEALVAAGGTKGKESREESIGKEGEKDGEKKDEEDGMKKEDEKEKGDEKMEGIGESEEKKEKEKDEVKKEENIEDEDFDEDRKKKFKKKSGFRFNIADGGFTELHSLWNSEEKAADNGNENDIWHRRHDYWLLAGVVLYGYGRYQDVLVSKEEGEWERDENGSIQADPRYAILGEPFKTDAGKGAFLEQKNKFLQRRFKLIEQSLIIEEQLRRASHLNLSHHTPAEGTTQFADRFAEMENLTASHTQVFKDGTAGGNRNANVVLQKILNQLEELLSDMKGDVSRLPATLARLRPVTQRLGMTERAILERLTTKDGDAVAGQSPIPPPGPFVTPTVGQQLNGIQPKFAALNSRVVEEQTVKRKAEEEKKKEGEGEEKNEVKEEVNDEPSNGSKVEEGIVPSVRDEPMET</sequence>
<dbReference type="PANTHER" id="PTHR45623:SF17">
    <property type="entry name" value="CHROMODOMAIN-HELICASE-DNA-BINDING PROTEIN 3-RELATED"/>
    <property type="match status" value="1"/>
</dbReference>
<dbReference type="CDD" id="cd18662">
    <property type="entry name" value="CD2_tandem_CHD3-4_like"/>
    <property type="match status" value="1"/>
</dbReference>
<evidence type="ECO:0000256" key="6">
    <source>
        <dbReference type="ARBA" id="ARBA00022771"/>
    </source>
</evidence>
<dbReference type="GO" id="GO:0016887">
    <property type="term" value="F:ATP hydrolysis activity"/>
    <property type="evidence" value="ECO:0000318"/>
    <property type="project" value="GO_Central"/>
</dbReference>
<dbReference type="Pfam" id="PF08074">
    <property type="entry name" value="CHDCT2"/>
    <property type="match status" value="1"/>
</dbReference>
<dbReference type="Proteomes" id="UP000005239">
    <property type="component" value="Unassembled WGS sequence"/>
</dbReference>
<keyword evidence="9" id="KW-0067">ATP-binding</keyword>
<dbReference type="Pfam" id="PF00385">
    <property type="entry name" value="Chromo"/>
    <property type="match status" value="1"/>
</dbReference>
<feature type="compositionally biased region" description="Basic and acidic residues" evidence="14">
    <location>
        <begin position="1776"/>
        <end position="1804"/>
    </location>
</feature>
<name>A0A2A6D437_PRIPA</name>
<dbReference type="GO" id="GO:0000785">
    <property type="term" value="C:chromatin"/>
    <property type="evidence" value="ECO:0000318"/>
    <property type="project" value="GO_Central"/>
</dbReference>
<evidence type="ECO:0000256" key="1">
    <source>
        <dbReference type="ARBA" id="ARBA00004123"/>
    </source>
</evidence>
<feature type="compositionally biased region" description="Basic and acidic residues" evidence="14">
    <location>
        <begin position="1433"/>
        <end position="1493"/>
    </location>
</feature>
<comment type="subcellular location">
    <subcellularLocation>
        <location evidence="1">Nucleus</location>
    </subcellularLocation>
</comment>
<dbReference type="SMART" id="SM01147">
    <property type="entry name" value="DUF1087"/>
    <property type="match status" value="1"/>
</dbReference>
<dbReference type="GO" id="GO:0140658">
    <property type="term" value="F:ATP-dependent chromatin remodeler activity"/>
    <property type="evidence" value="ECO:0000318"/>
    <property type="project" value="GO_Central"/>
</dbReference>
<dbReference type="InterPro" id="IPR012958">
    <property type="entry name" value="CHD_N"/>
</dbReference>
<evidence type="ECO:0000256" key="9">
    <source>
        <dbReference type="ARBA" id="ARBA00022840"/>
    </source>
</evidence>
<feature type="region of interest" description="Disordered" evidence="14">
    <location>
        <begin position="1185"/>
        <end position="1208"/>
    </location>
</feature>
<keyword evidence="16" id="KW-1185">Reference proteome</keyword>
<dbReference type="PROSITE" id="PS00690">
    <property type="entry name" value="DEAH_ATP_HELICASE"/>
    <property type="match status" value="1"/>
</dbReference>
<dbReference type="EnsemblMetazoa" id="PPA45464.1">
    <property type="protein sequence ID" value="PPA45464.1"/>
    <property type="gene ID" value="WBGene00283833"/>
</dbReference>
<dbReference type="PROSITE" id="PS51192">
    <property type="entry name" value="HELICASE_ATP_BIND_1"/>
    <property type="match status" value="1"/>
</dbReference>
<evidence type="ECO:0000313" key="15">
    <source>
        <dbReference type="EnsemblMetazoa" id="PPA45464.1"/>
    </source>
</evidence>
<feature type="compositionally biased region" description="Low complexity" evidence="14">
    <location>
        <begin position="219"/>
        <end position="228"/>
    </location>
</feature>
<evidence type="ECO:0000313" key="16">
    <source>
        <dbReference type="Proteomes" id="UP000005239"/>
    </source>
</evidence>
<dbReference type="CDD" id="cd18793">
    <property type="entry name" value="SF2_C_SNF"/>
    <property type="match status" value="1"/>
</dbReference>
<dbReference type="SUPFAM" id="SSF57903">
    <property type="entry name" value="FYVE/PHD zinc finger"/>
    <property type="match status" value="2"/>
</dbReference>
<evidence type="ECO:0000256" key="8">
    <source>
        <dbReference type="ARBA" id="ARBA00022833"/>
    </source>
</evidence>
<feature type="compositionally biased region" description="Acidic residues" evidence="14">
    <location>
        <begin position="1189"/>
        <end position="1200"/>
    </location>
</feature>
<feature type="compositionally biased region" description="Basic and acidic residues" evidence="14">
    <location>
        <begin position="1278"/>
        <end position="1299"/>
    </location>
</feature>
<dbReference type="GO" id="GO:0006338">
    <property type="term" value="P:chromatin remodeling"/>
    <property type="evidence" value="ECO:0000318"/>
    <property type="project" value="GO_Central"/>
</dbReference>
<dbReference type="PROSITE" id="PS51194">
    <property type="entry name" value="HELICASE_CTER"/>
    <property type="match status" value="1"/>
</dbReference>
<protein>
    <submittedName>
        <fullName evidence="15">Chd-3</fullName>
    </submittedName>
</protein>
<keyword evidence="11" id="KW-0238">DNA-binding</keyword>
<gene>
    <name evidence="15" type="primary">WBGene00283833</name>
</gene>
<dbReference type="PROSITE" id="PS50013">
    <property type="entry name" value="CHROMO_2"/>
    <property type="match status" value="1"/>
</dbReference>
<dbReference type="GO" id="GO:0005524">
    <property type="term" value="F:ATP binding"/>
    <property type="evidence" value="ECO:0007669"/>
    <property type="project" value="UniProtKB-KW"/>
</dbReference>
<keyword evidence="7" id="KW-0378">Hydrolase</keyword>
<dbReference type="Pfam" id="PF00176">
    <property type="entry name" value="SNF2-rel_dom"/>
    <property type="match status" value="1"/>
</dbReference>
<feature type="region of interest" description="Disordered" evidence="14">
    <location>
        <begin position="566"/>
        <end position="592"/>
    </location>
</feature>
<evidence type="ECO:0000256" key="2">
    <source>
        <dbReference type="ARBA" id="ARBA00022553"/>
    </source>
</evidence>
<feature type="compositionally biased region" description="Acidic residues" evidence="14">
    <location>
        <begin position="453"/>
        <end position="463"/>
    </location>
</feature>
<dbReference type="GO" id="GO:0003682">
    <property type="term" value="F:chromatin binding"/>
    <property type="evidence" value="ECO:0000318"/>
    <property type="project" value="GO_Central"/>
</dbReference>
<dbReference type="InterPro" id="IPR012957">
    <property type="entry name" value="CHD_C2"/>
</dbReference>
<dbReference type="InterPro" id="IPR000330">
    <property type="entry name" value="SNF2_N"/>
</dbReference>
<evidence type="ECO:0000256" key="4">
    <source>
        <dbReference type="ARBA" id="ARBA00022737"/>
    </source>
</evidence>
<dbReference type="InterPro" id="IPR009462">
    <property type="entry name" value="CHD_II_SANT-like"/>
</dbReference>
<dbReference type="InterPro" id="IPR027417">
    <property type="entry name" value="P-loop_NTPase"/>
</dbReference>
<dbReference type="InterPro" id="IPR019787">
    <property type="entry name" value="Znf_PHD-finger"/>
</dbReference>
<feature type="compositionally biased region" description="Acidic residues" evidence="14">
    <location>
        <begin position="1261"/>
        <end position="1274"/>
    </location>
</feature>
<feature type="compositionally biased region" description="Basic and acidic residues" evidence="14">
    <location>
        <begin position="229"/>
        <end position="238"/>
    </location>
</feature>
<dbReference type="InterPro" id="IPR038718">
    <property type="entry name" value="SNF2-like_sf"/>
</dbReference>
<dbReference type="GO" id="GO:0003677">
    <property type="term" value="F:DNA binding"/>
    <property type="evidence" value="ECO:0000318"/>
    <property type="project" value="GO_Central"/>
</dbReference>
<dbReference type="GO" id="GO:0040027">
    <property type="term" value="P:negative regulation of vulval development"/>
    <property type="evidence" value="ECO:0007669"/>
    <property type="project" value="UniProtKB-ARBA"/>
</dbReference>
<reference evidence="16" key="1">
    <citation type="journal article" date="2008" name="Nat. Genet.">
        <title>The Pristionchus pacificus genome provides a unique perspective on nematode lifestyle and parasitism.</title>
        <authorList>
            <person name="Dieterich C."/>
            <person name="Clifton S.W."/>
            <person name="Schuster L.N."/>
            <person name="Chinwalla A."/>
            <person name="Delehaunty K."/>
            <person name="Dinkelacker I."/>
            <person name="Fulton L."/>
            <person name="Fulton R."/>
            <person name="Godfrey J."/>
            <person name="Minx P."/>
            <person name="Mitreva M."/>
            <person name="Roeseler W."/>
            <person name="Tian H."/>
            <person name="Witte H."/>
            <person name="Yang S.P."/>
            <person name="Wilson R.K."/>
            <person name="Sommer R.J."/>
        </authorList>
    </citation>
    <scope>NUCLEOTIDE SEQUENCE [LARGE SCALE GENOMIC DNA]</scope>
    <source>
        <strain evidence="16">PS312</strain>
    </source>
</reference>
<dbReference type="Pfam" id="PF08073">
    <property type="entry name" value="CHDNT"/>
    <property type="match status" value="1"/>
</dbReference>
<dbReference type="InterPro" id="IPR023780">
    <property type="entry name" value="Chromo_domain"/>
</dbReference>
<keyword evidence="10" id="KW-0805">Transcription regulation</keyword>
<feature type="compositionally biased region" description="Basic and acidic residues" evidence="14">
    <location>
        <begin position="464"/>
        <end position="475"/>
    </location>
</feature>
<keyword evidence="5" id="KW-0547">Nucleotide-binding</keyword>
<evidence type="ECO:0000256" key="13">
    <source>
        <dbReference type="ARBA" id="ARBA00023242"/>
    </source>
</evidence>
<dbReference type="PROSITE" id="PS50016">
    <property type="entry name" value="ZF_PHD_2"/>
    <property type="match status" value="2"/>
</dbReference>
<feature type="region of interest" description="Disordered" evidence="14">
    <location>
        <begin position="1248"/>
        <end position="1299"/>
    </location>
</feature>
<evidence type="ECO:0000256" key="10">
    <source>
        <dbReference type="ARBA" id="ARBA00023015"/>
    </source>
</evidence>
<evidence type="ECO:0000256" key="7">
    <source>
        <dbReference type="ARBA" id="ARBA00022801"/>
    </source>
</evidence>
<dbReference type="InterPro" id="IPR000953">
    <property type="entry name" value="Chromo/chromo_shadow_dom"/>
</dbReference>
<dbReference type="InterPro" id="IPR013083">
    <property type="entry name" value="Znf_RING/FYVE/PHD"/>
</dbReference>
<keyword evidence="8" id="KW-0862">Zinc</keyword>
<feature type="compositionally biased region" description="Basic residues" evidence="14">
    <location>
        <begin position="53"/>
        <end position="68"/>
    </location>
</feature>
<evidence type="ECO:0000256" key="5">
    <source>
        <dbReference type="ARBA" id="ARBA00022741"/>
    </source>
</evidence>
<dbReference type="Gene3D" id="3.40.50.10810">
    <property type="entry name" value="Tandem AAA-ATPase domain"/>
    <property type="match status" value="1"/>
</dbReference>
<feature type="region of interest" description="Disordered" evidence="14">
    <location>
        <begin position="453"/>
        <end position="475"/>
    </location>
</feature>
<feature type="region of interest" description="Disordered" evidence="14">
    <location>
        <begin position="142"/>
        <end position="249"/>
    </location>
</feature>
<evidence type="ECO:0000256" key="14">
    <source>
        <dbReference type="SAM" id="MobiDB-lite"/>
    </source>
</evidence>
<dbReference type="InterPro" id="IPR009463">
    <property type="entry name" value="DUF1087"/>
</dbReference>
<dbReference type="Pfam" id="PF00628">
    <property type="entry name" value="PHD"/>
    <property type="match status" value="2"/>
</dbReference>
<dbReference type="Pfam" id="PF06461">
    <property type="entry name" value="CHDII_SANT-like"/>
    <property type="match status" value="1"/>
</dbReference>
<dbReference type="Gene3D" id="3.40.50.300">
    <property type="entry name" value="P-loop containing nucleotide triphosphate hydrolases"/>
    <property type="match status" value="1"/>
</dbReference>
<dbReference type="InterPro" id="IPR001650">
    <property type="entry name" value="Helicase_C-like"/>
</dbReference>
<dbReference type="InterPro" id="IPR014001">
    <property type="entry name" value="Helicase_ATP-bd"/>
</dbReference>
<feature type="compositionally biased region" description="Basic and acidic residues" evidence="14">
    <location>
        <begin position="193"/>
        <end position="206"/>
    </location>
</feature>
<dbReference type="CDD" id="cd15531">
    <property type="entry name" value="PHD1_CHD_II"/>
    <property type="match status" value="1"/>
</dbReference>
<dbReference type="FunFam" id="3.40.50.10810:FF:000001">
    <property type="entry name" value="chromodomain-helicase-DNA-binding protein 3 isoform X1"/>
    <property type="match status" value="1"/>
</dbReference>
<organism evidence="15 16">
    <name type="scientific">Pristionchus pacificus</name>
    <name type="common">Parasitic nematode worm</name>
    <dbReference type="NCBI Taxonomy" id="54126"/>
    <lineage>
        <taxon>Eukaryota</taxon>
        <taxon>Metazoa</taxon>
        <taxon>Ecdysozoa</taxon>
        <taxon>Nematoda</taxon>
        <taxon>Chromadorea</taxon>
        <taxon>Rhabditida</taxon>
        <taxon>Rhabditina</taxon>
        <taxon>Diplogasteromorpha</taxon>
        <taxon>Diplogasteroidea</taxon>
        <taxon>Neodiplogasteridae</taxon>
        <taxon>Pristionchus</taxon>
    </lineage>
</organism>
<dbReference type="Gene3D" id="3.30.40.10">
    <property type="entry name" value="Zinc/RING finger domain, C3HC4 (zinc finger)"/>
    <property type="match status" value="2"/>
</dbReference>
<dbReference type="SMART" id="SM00298">
    <property type="entry name" value="CHROMO"/>
    <property type="match status" value="2"/>
</dbReference>
<dbReference type="SMART" id="SM00249">
    <property type="entry name" value="PHD"/>
    <property type="match status" value="2"/>
</dbReference>
<reference evidence="15" key="2">
    <citation type="submission" date="2022-06" db="UniProtKB">
        <authorList>
            <consortium name="EnsemblMetazoa"/>
        </authorList>
    </citation>
    <scope>IDENTIFICATION</scope>
    <source>
        <strain evidence="15">PS312</strain>
    </source>
</reference>
<dbReference type="CDD" id="cd18667">
    <property type="entry name" value="CD1_tandem_CHD3-4_like"/>
    <property type="match status" value="1"/>
</dbReference>
<dbReference type="InterPro" id="IPR001965">
    <property type="entry name" value="Znf_PHD"/>
</dbReference>
<dbReference type="PROSITE" id="PS01359">
    <property type="entry name" value="ZF_PHD_1"/>
    <property type="match status" value="1"/>
</dbReference>
<accession>A0A8R1V0L6</accession>
<dbReference type="InterPro" id="IPR002464">
    <property type="entry name" value="DNA/RNA_helicase_DEAH_CS"/>
</dbReference>
<evidence type="ECO:0000256" key="11">
    <source>
        <dbReference type="ARBA" id="ARBA00023125"/>
    </source>
</evidence>
<dbReference type="GO" id="GO:0008270">
    <property type="term" value="F:zinc ion binding"/>
    <property type="evidence" value="ECO:0007669"/>
    <property type="project" value="UniProtKB-KW"/>
</dbReference>
<dbReference type="FunFam" id="3.40.50.300:FF:000015">
    <property type="entry name" value="chromodomain-helicase-DNA-binding protein 9 isoform X1"/>
    <property type="match status" value="1"/>
</dbReference>
<evidence type="ECO:0000256" key="3">
    <source>
        <dbReference type="ARBA" id="ARBA00022723"/>
    </source>
</evidence>
<feature type="compositionally biased region" description="Polar residues" evidence="14">
    <location>
        <begin position="1251"/>
        <end position="1260"/>
    </location>
</feature>
<feature type="compositionally biased region" description="Basic and acidic residues" evidence="14">
    <location>
        <begin position="578"/>
        <end position="592"/>
    </location>
</feature>
<dbReference type="Gene3D" id="2.40.50.40">
    <property type="match status" value="1"/>
</dbReference>
<dbReference type="CDD" id="cd15532">
    <property type="entry name" value="PHD2_CHD_II"/>
    <property type="match status" value="1"/>
</dbReference>